<feature type="region of interest" description="Disordered" evidence="2">
    <location>
        <begin position="1"/>
        <end position="80"/>
    </location>
</feature>
<dbReference type="SUPFAM" id="SSF81383">
    <property type="entry name" value="F-box domain"/>
    <property type="match status" value="1"/>
</dbReference>
<dbReference type="PANTHER" id="PTHR13318:SF190">
    <property type="entry name" value="PARTNER OF PAIRED, ISOFORM B"/>
    <property type="match status" value="1"/>
</dbReference>
<organism evidence="4 5">
    <name type="scientific">Macrostomum lignano</name>
    <dbReference type="NCBI Taxonomy" id="282301"/>
    <lineage>
        <taxon>Eukaryota</taxon>
        <taxon>Metazoa</taxon>
        <taxon>Spiralia</taxon>
        <taxon>Lophotrochozoa</taxon>
        <taxon>Platyhelminthes</taxon>
        <taxon>Rhabditophora</taxon>
        <taxon>Macrostomorpha</taxon>
        <taxon>Macrostomida</taxon>
        <taxon>Macrostomidae</taxon>
        <taxon>Macrostomum</taxon>
    </lineage>
</organism>
<feature type="compositionally biased region" description="Low complexity" evidence="2">
    <location>
        <begin position="7"/>
        <end position="18"/>
    </location>
</feature>
<dbReference type="InterPro" id="IPR006553">
    <property type="entry name" value="Leu-rich_rpt_Cys-con_subtyp"/>
</dbReference>
<dbReference type="InterPro" id="IPR057207">
    <property type="entry name" value="FBXL15_LRR"/>
</dbReference>
<feature type="region of interest" description="Disordered" evidence="2">
    <location>
        <begin position="149"/>
        <end position="182"/>
    </location>
</feature>
<evidence type="ECO:0000313" key="5">
    <source>
        <dbReference type="WBParaSite" id="maker-uti_cns_0004163-snap-gene-0.3-mRNA-1"/>
    </source>
</evidence>
<dbReference type="Pfam" id="PF25372">
    <property type="entry name" value="DUF7885"/>
    <property type="match status" value="1"/>
</dbReference>
<sequence>HGGRSGSSGRVTVSTGRSAGSPRRRGLCLSSAAASEAASASTRSRSRASLTVGQSRTDPNAASDASTDCEDEAASSSRPLPCRWQRGFRHSMMRQQRWWQRHQRHRCFLLLELPPSLRLANTLDTAENRARIAIWPRRRRSSRLVMPNRRARWKTADESRTARISNDRRTMPPTPTGSHGETGCVIAEGCRLGRIRAPVGNQAAHVFAVVAQNVVVSAAATTNIRHALVHQVRIDRTVAYVHALQGNWKTQAEFRGAFNASNRILRGTDQRSAQDFAVLRVPIVHAKSNSRIPIRHKQAPIGCVQAGFRVLRQSRSMAKSSYSKDYRRCCHRHGFEYKTRPAVCSGGISNTKLALLAADRVTSSRITCRVQATQFGLPSTIPGLQLRSTKPIRSLWITWSPAVEFLIGWVVAHILGFLGLPDRKSASLVCRNWLQAARHPALMRDVVVDAGSCLSGAAAASSSGSILPPEWKPLVRSLALGSHTSSSKSSFALSWRQLADTLDGCHRLVSVDLSGCDGLCLARDLLSDESQRRHLRDQLVGVRHLSLAGLTRLTATGLKRFVDLFTNLKSLNLRSCSLVCSSSVAIGSMADASVLTFAAVLDVVRRCGIEELDLSCTDVTDSALEQLAKIASIRASHWTPAACWKVAVSPASSPASEAAFDASVWPRIVTFKRSPATADQLTELLAPGCSNFINDRLLIASSSSLTVLDISDCGRVSEGALTTALTAARQLRSLAVARCSAFTDAAVTESLTSSDEASLRMLEHLDASSCAGFTDVGLRLLCGHLGKSLRSLRLAWLRGVTDWGLLGLPQPKSKDGEQCEPKYNPPSYNELKSLLSRSVDNSEAAIGPNYSLLSLRRLRLLDLSNCSKVTGIGLDEIFPSSQFPFPDLEELHLQGNRHVQDSHLFNLASGAPSLRQLHLSGSVGVSDKGLVAIVSRCHRLRSLGLANCDGITDAGLQHLAADSLHYVDLSFCSRVSQAGLDQLARRAPRIAEMRGLWTGTELTGN</sequence>
<dbReference type="GO" id="GO:0031146">
    <property type="term" value="P:SCF-dependent proteasomal ubiquitin-dependent protein catabolic process"/>
    <property type="evidence" value="ECO:0007669"/>
    <property type="project" value="TreeGrafter"/>
</dbReference>
<reference evidence="5" key="1">
    <citation type="submission" date="2016-11" db="UniProtKB">
        <authorList>
            <consortium name="WormBaseParasite"/>
        </authorList>
    </citation>
    <scope>IDENTIFICATION</scope>
</reference>
<feature type="compositionally biased region" description="Basic and acidic residues" evidence="2">
    <location>
        <begin position="154"/>
        <end position="170"/>
    </location>
</feature>
<dbReference type="Proteomes" id="UP000095280">
    <property type="component" value="Unplaced"/>
</dbReference>
<dbReference type="AlphaFoldDB" id="A0A1I8H2K7"/>
<feature type="compositionally biased region" description="Polar residues" evidence="2">
    <location>
        <begin position="51"/>
        <end position="66"/>
    </location>
</feature>
<evidence type="ECO:0000259" key="3">
    <source>
        <dbReference type="Pfam" id="PF25372"/>
    </source>
</evidence>
<dbReference type="PANTHER" id="PTHR13318">
    <property type="entry name" value="PARTNER OF PAIRED, ISOFORM B-RELATED"/>
    <property type="match status" value="1"/>
</dbReference>
<dbReference type="SMART" id="SM00367">
    <property type="entry name" value="LRR_CC"/>
    <property type="match status" value="11"/>
</dbReference>
<dbReference type="SUPFAM" id="SSF52047">
    <property type="entry name" value="RNI-like"/>
    <property type="match status" value="1"/>
</dbReference>
<evidence type="ECO:0000256" key="1">
    <source>
        <dbReference type="ARBA" id="ARBA00022786"/>
    </source>
</evidence>
<dbReference type="WBParaSite" id="maker-uti_cns_0004163-snap-gene-0.3-mRNA-1">
    <property type="protein sequence ID" value="maker-uti_cns_0004163-snap-gene-0.3-mRNA-1"/>
    <property type="gene ID" value="maker-uti_cns_0004163-snap-gene-0.3"/>
</dbReference>
<proteinExistence type="predicted"/>
<dbReference type="GO" id="GO:0019005">
    <property type="term" value="C:SCF ubiquitin ligase complex"/>
    <property type="evidence" value="ECO:0007669"/>
    <property type="project" value="TreeGrafter"/>
</dbReference>
<keyword evidence="1" id="KW-0833">Ubl conjugation pathway</keyword>
<accession>A0A1I8H2K7</accession>
<protein>
    <submittedName>
        <fullName evidence="5">F-box domain-containing protein</fullName>
    </submittedName>
</protein>
<evidence type="ECO:0000256" key="2">
    <source>
        <dbReference type="SAM" id="MobiDB-lite"/>
    </source>
</evidence>
<keyword evidence="4" id="KW-1185">Reference proteome</keyword>
<feature type="compositionally biased region" description="Low complexity" evidence="2">
    <location>
        <begin position="30"/>
        <end position="49"/>
    </location>
</feature>
<name>A0A1I8H2K7_9PLAT</name>
<dbReference type="InterPro" id="IPR032675">
    <property type="entry name" value="LRR_dom_sf"/>
</dbReference>
<feature type="domain" description="F-box/LRR-repeat protein 15-like leucin rich repeat" evidence="3">
    <location>
        <begin position="851"/>
        <end position="996"/>
    </location>
</feature>
<dbReference type="Gene3D" id="3.80.10.10">
    <property type="entry name" value="Ribonuclease Inhibitor"/>
    <property type="match status" value="3"/>
</dbReference>
<evidence type="ECO:0000313" key="4">
    <source>
        <dbReference type="Proteomes" id="UP000095280"/>
    </source>
</evidence>
<dbReference type="InterPro" id="IPR036047">
    <property type="entry name" value="F-box-like_dom_sf"/>
</dbReference>